<evidence type="ECO:0000313" key="14">
    <source>
        <dbReference type="Proteomes" id="UP000276899"/>
    </source>
</evidence>
<dbReference type="Pfam" id="PF02518">
    <property type="entry name" value="HATPase_c"/>
    <property type="match status" value="1"/>
</dbReference>
<keyword evidence="10" id="KW-0812">Transmembrane</keyword>
<dbReference type="Pfam" id="PF07730">
    <property type="entry name" value="HisKA_3"/>
    <property type="match status" value="1"/>
</dbReference>
<name>A0A3S4SS99_9ACTO</name>
<keyword evidence="10" id="KW-0472">Membrane</keyword>
<dbReference type="KEGG" id="asla:NCTC11923_00417"/>
<evidence type="ECO:0000256" key="10">
    <source>
        <dbReference type="SAM" id="Phobius"/>
    </source>
</evidence>
<dbReference type="GO" id="GO:0000155">
    <property type="term" value="F:phosphorelay sensor kinase activity"/>
    <property type="evidence" value="ECO:0007669"/>
    <property type="project" value="InterPro"/>
</dbReference>
<feature type="compositionally biased region" description="Low complexity" evidence="9">
    <location>
        <begin position="483"/>
        <end position="497"/>
    </location>
</feature>
<dbReference type="InterPro" id="IPR003594">
    <property type="entry name" value="HATPase_dom"/>
</dbReference>
<keyword evidence="6 13" id="KW-0418">Kinase</keyword>
<keyword evidence="7" id="KW-0067">ATP-binding</keyword>
<dbReference type="AlphaFoldDB" id="A0A3S4SS99"/>
<feature type="transmembrane region" description="Helical" evidence="10">
    <location>
        <begin position="151"/>
        <end position="170"/>
    </location>
</feature>
<reference evidence="13 14" key="1">
    <citation type="submission" date="2018-12" db="EMBL/GenBank/DDBJ databases">
        <authorList>
            <consortium name="Pathogen Informatics"/>
        </authorList>
    </citation>
    <scope>NUCLEOTIDE SEQUENCE [LARGE SCALE GENOMIC DNA]</scope>
    <source>
        <strain evidence="13 14">NCTC11923</strain>
    </source>
</reference>
<accession>A0A3S4SS99</accession>
<feature type="compositionally biased region" description="Low complexity" evidence="9">
    <location>
        <begin position="467"/>
        <end position="476"/>
    </location>
</feature>
<feature type="region of interest" description="Disordered" evidence="9">
    <location>
        <begin position="307"/>
        <end position="337"/>
    </location>
</feature>
<feature type="domain" description="Signal transduction histidine kinase subgroup 3 dimerisation and phosphoacceptor" evidence="12">
    <location>
        <begin position="203"/>
        <end position="268"/>
    </location>
</feature>
<keyword evidence="10" id="KW-1133">Transmembrane helix</keyword>
<feature type="transmembrane region" description="Helical" evidence="10">
    <location>
        <begin position="23"/>
        <end position="40"/>
    </location>
</feature>
<evidence type="ECO:0000256" key="3">
    <source>
        <dbReference type="ARBA" id="ARBA00022553"/>
    </source>
</evidence>
<dbReference type="SUPFAM" id="SSF55874">
    <property type="entry name" value="ATPase domain of HSP90 chaperone/DNA topoisomerase II/histidine kinase"/>
    <property type="match status" value="1"/>
</dbReference>
<dbReference type="RefSeq" id="WP_051281288.1">
    <property type="nucleotide sequence ID" value="NZ_CBCRWE010000046.1"/>
</dbReference>
<dbReference type="InterPro" id="IPR036890">
    <property type="entry name" value="HATPase_C_sf"/>
</dbReference>
<dbReference type="Proteomes" id="UP000276899">
    <property type="component" value="Chromosome"/>
</dbReference>
<dbReference type="GO" id="GO:0016020">
    <property type="term" value="C:membrane"/>
    <property type="evidence" value="ECO:0007669"/>
    <property type="project" value="InterPro"/>
</dbReference>
<feature type="transmembrane region" description="Helical" evidence="10">
    <location>
        <begin position="76"/>
        <end position="107"/>
    </location>
</feature>
<evidence type="ECO:0000256" key="1">
    <source>
        <dbReference type="ARBA" id="ARBA00000085"/>
    </source>
</evidence>
<evidence type="ECO:0000256" key="8">
    <source>
        <dbReference type="ARBA" id="ARBA00023012"/>
    </source>
</evidence>
<evidence type="ECO:0000313" key="13">
    <source>
        <dbReference type="EMBL" id="VEG73805.1"/>
    </source>
</evidence>
<feature type="domain" description="Histidine kinase/HSP90-like ATPase" evidence="11">
    <location>
        <begin position="371"/>
        <end position="462"/>
    </location>
</feature>
<feature type="transmembrane region" description="Helical" evidence="10">
    <location>
        <begin position="52"/>
        <end position="69"/>
    </location>
</feature>
<dbReference type="InterPro" id="IPR050482">
    <property type="entry name" value="Sensor_HK_TwoCompSys"/>
</dbReference>
<dbReference type="STRING" id="1278298.GCA_000428685_02435"/>
<dbReference type="InterPro" id="IPR011712">
    <property type="entry name" value="Sig_transdc_His_kin_sub3_dim/P"/>
</dbReference>
<feature type="region of interest" description="Disordered" evidence="9">
    <location>
        <begin position="464"/>
        <end position="497"/>
    </location>
</feature>
<keyword evidence="5" id="KW-0547">Nucleotide-binding</keyword>
<keyword evidence="8" id="KW-0902">Two-component regulatory system</keyword>
<gene>
    <name evidence="13" type="primary">desK_2</name>
    <name evidence="13" type="ORF">NCTC11923_00417</name>
</gene>
<keyword evidence="4 13" id="KW-0808">Transferase</keyword>
<dbReference type="PANTHER" id="PTHR24421">
    <property type="entry name" value="NITRATE/NITRITE SENSOR PROTEIN NARX-RELATED"/>
    <property type="match status" value="1"/>
</dbReference>
<comment type="catalytic activity">
    <reaction evidence="1">
        <text>ATP + protein L-histidine = ADP + protein N-phospho-L-histidine.</text>
        <dbReference type="EC" id="2.7.13.3"/>
    </reaction>
</comment>
<evidence type="ECO:0000256" key="7">
    <source>
        <dbReference type="ARBA" id="ARBA00022840"/>
    </source>
</evidence>
<evidence type="ECO:0000259" key="11">
    <source>
        <dbReference type="Pfam" id="PF02518"/>
    </source>
</evidence>
<dbReference type="GO" id="GO:0005524">
    <property type="term" value="F:ATP binding"/>
    <property type="evidence" value="ECO:0007669"/>
    <property type="project" value="UniProtKB-KW"/>
</dbReference>
<dbReference type="Gene3D" id="1.20.5.1930">
    <property type="match status" value="1"/>
</dbReference>
<dbReference type="CDD" id="cd16917">
    <property type="entry name" value="HATPase_UhpB-NarQ-NarX-like"/>
    <property type="match status" value="1"/>
</dbReference>
<dbReference type="PANTHER" id="PTHR24421:SF10">
    <property type="entry name" value="NITRATE_NITRITE SENSOR PROTEIN NARQ"/>
    <property type="match status" value="1"/>
</dbReference>
<keyword evidence="14" id="KW-1185">Reference proteome</keyword>
<evidence type="ECO:0000256" key="2">
    <source>
        <dbReference type="ARBA" id="ARBA00012438"/>
    </source>
</evidence>
<evidence type="ECO:0000256" key="9">
    <source>
        <dbReference type="SAM" id="MobiDB-lite"/>
    </source>
</evidence>
<evidence type="ECO:0000259" key="12">
    <source>
        <dbReference type="Pfam" id="PF07730"/>
    </source>
</evidence>
<dbReference type="EMBL" id="LR134363">
    <property type="protein sequence ID" value="VEG73805.1"/>
    <property type="molecule type" value="Genomic_DNA"/>
</dbReference>
<dbReference type="GO" id="GO:0046983">
    <property type="term" value="F:protein dimerization activity"/>
    <property type="evidence" value="ECO:0007669"/>
    <property type="project" value="InterPro"/>
</dbReference>
<proteinExistence type="predicted"/>
<dbReference type="Gene3D" id="3.30.565.10">
    <property type="entry name" value="Histidine kinase-like ATPase, C-terminal domain"/>
    <property type="match status" value="1"/>
</dbReference>
<evidence type="ECO:0000256" key="6">
    <source>
        <dbReference type="ARBA" id="ARBA00022777"/>
    </source>
</evidence>
<keyword evidence="3" id="KW-0597">Phosphoprotein</keyword>
<evidence type="ECO:0000256" key="4">
    <source>
        <dbReference type="ARBA" id="ARBA00022679"/>
    </source>
</evidence>
<sequence>MAGTQQIDGQVGPAPMRARRRPGALDLIAAVLVVYLSALNSPDPVASLDPQAARAIYIGLLVVCALAIAGRRVAPLAAVIAIGLAMMGHLAAFSQLSLLAVAATLVAVETTQSRLDPPWRWVMLGAAALGTAAASVRMVELVGPEVPLRSFILVSVSWLVMAVAAFTGAWRRYGRNRVEQALERAAVLEAQQATERRLAVVEERQRIARDVHDLLGHSLSVIGMQAEGARAVLAVDAQAADDALAVIGDTARRSVDEVRVLVDVLRADAPGQGAPTTAGGLVRGAGLAADARPVADQPAADVAAVPGHPLAAPRHGSEGDSPGNAASPHAAPEAGQDSVEALVRRARRAGQRVDLHLAIAEDIPDLVDIVLLRAVQEALTNALRHAPGAAVRVELTARDGLAELSVVNGAPASRTPSATASPARRGFGLVAMRERVEAAGGGLVAGPEPDGGWLMRATLPLAPAPGGPTAAHSPGAGCPPGGPAASLAAPTTAHAGA</sequence>
<protein>
    <recommendedName>
        <fullName evidence="2">histidine kinase</fullName>
        <ecNumber evidence="2">2.7.13.3</ecNumber>
    </recommendedName>
</protein>
<organism evidence="13 14">
    <name type="scientific">Actinomyces slackii</name>
    <dbReference type="NCBI Taxonomy" id="52774"/>
    <lineage>
        <taxon>Bacteria</taxon>
        <taxon>Bacillati</taxon>
        <taxon>Actinomycetota</taxon>
        <taxon>Actinomycetes</taxon>
        <taxon>Actinomycetales</taxon>
        <taxon>Actinomycetaceae</taxon>
        <taxon>Actinomyces</taxon>
    </lineage>
</organism>
<dbReference type="EC" id="2.7.13.3" evidence="2"/>
<feature type="transmembrane region" description="Helical" evidence="10">
    <location>
        <begin position="119"/>
        <end position="139"/>
    </location>
</feature>
<evidence type="ECO:0000256" key="5">
    <source>
        <dbReference type="ARBA" id="ARBA00022741"/>
    </source>
</evidence>